<dbReference type="PANTHER" id="PTHR43308">
    <property type="entry name" value="OUTER MEMBRANE PROTEIN ALPHA-RELATED"/>
    <property type="match status" value="1"/>
</dbReference>
<evidence type="ECO:0000259" key="2">
    <source>
        <dbReference type="PROSITE" id="PS51272"/>
    </source>
</evidence>
<dbReference type="RefSeq" id="WP_066464923.1">
    <property type="nucleotide sequence ID" value="NZ_MATO01000038.1"/>
</dbReference>
<name>A0A1C0YT40_9BACL</name>
<organism evidence="3 4">
    <name type="scientific">Caryophanon latum</name>
    <dbReference type="NCBI Taxonomy" id="33977"/>
    <lineage>
        <taxon>Bacteria</taxon>
        <taxon>Bacillati</taxon>
        <taxon>Bacillota</taxon>
        <taxon>Bacilli</taxon>
        <taxon>Bacillales</taxon>
        <taxon>Caryophanaceae</taxon>
        <taxon>Caryophanon</taxon>
    </lineage>
</organism>
<feature type="domain" description="SLH" evidence="2">
    <location>
        <begin position="25"/>
        <end position="85"/>
    </location>
</feature>
<dbReference type="EMBL" id="MATO01000038">
    <property type="protein sequence ID" value="OCS90320.1"/>
    <property type="molecule type" value="Genomic_DNA"/>
</dbReference>
<dbReference type="InterPro" id="IPR051465">
    <property type="entry name" value="Cell_Envelope_Struct_Comp"/>
</dbReference>
<sequence length="476" mass="52996">MKKFWFNTLAMTLAVTMTVCSVTPASAGFSDVLPANSHHAAIEALQKQGIIQGFEDGTYRPGVIVTRGQAVKTLVKLMELDTNDVENPNFSDVPVGHAYYKEIAALENAQIINGFTDGSFRSGRGVTREQMARMLAKAFALSYQNTPLPFSDVIVDSEAQPYIGALYEHKITIGKDGIFDLYSPVTRGQFATFIHRAQQVMEKRVVKRLRPSDFNVTFLDGYVFGPDDPVAILHRSGDDLVVEGLSEGKSTLTISAYRETDEYIEYVFSQNYEITVTETNGKLEMTIEEDESISPASIIFDVMDIGFIPSDVTIESISGEALDESLYEFTYYEDSELFELTMYDVGQYIVTFKNDAGVTKRAGLVSEFGEVELVMYHAYEQSEAAISFRDLGFKPTKVEYEQFTGALFDEHVVNWEIGASSFNIFHAAVGDAMFAFKLFGDNNEVVFIQGLSHQVAGLTSIEYVIVSEEEMETGIF</sequence>
<gene>
    <name evidence="3" type="ORF">A6K76_12000</name>
</gene>
<dbReference type="OrthoDB" id="5845122at2"/>
<protein>
    <recommendedName>
        <fullName evidence="2">SLH domain-containing protein</fullName>
    </recommendedName>
</protein>
<keyword evidence="1" id="KW-0732">Signal</keyword>
<comment type="caution">
    <text evidence="3">The sequence shown here is derived from an EMBL/GenBank/DDBJ whole genome shotgun (WGS) entry which is preliminary data.</text>
</comment>
<dbReference type="InterPro" id="IPR001119">
    <property type="entry name" value="SLH_dom"/>
</dbReference>
<feature type="chain" id="PRO_5008649239" description="SLH domain-containing protein" evidence="1">
    <location>
        <begin position="28"/>
        <end position="476"/>
    </location>
</feature>
<evidence type="ECO:0000256" key="1">
    <source>
        <dbReference type="SAM" id="SignalP"/>
    </source>
</evidence>
<feature type="domain" description="SLH" evidence="2">
    <location>
        <begin position="150"/>
        <end position="208"/>
    </location>
</feature>
<evidence type="ECO:0000313" key="4">
    <source>
        <dbReference type="Proteomes" id="UP000093482"/>
    </source>
</evidence>
<dbReference type="PROSITE" id="PS51272">
    <property type="entry name" value="SLH"/>
    <property type="match status" value="3"/>
</dbReference>
<dbReference type="AlphaFoldDB" id="A0A1C0YT40"/>
<accession>A0A1C0YT40</accession>
<feature type="domain" description="SLH" evidence="2">
    <location>
        <begin position="86"/>
        <end position="149"/>
    </location>
</feature>
<reference evidence="3 4" key="1">
    <citation type="submission" date="2016-07" db="EMBL/GenBank/DDBJ databases">
        <title>Caryophanon latum genome sequencing.</title>
        <authorList>
            <person name="Verma A."/>
            <person name="Pal Y."/>
            <person name="Krishnamurthi S."/>
        </authorList>
    </citation>
    <scope>NUCLEOTIDE SEQUENCE [LARGE SCALE GENOMIC DNA]</scope>
    <source>
        <strain evidence="3 4">DSM 14151</strain>
    </source>
</reference>
<evidence type="ECO:0000313" key="3">
    <source>
        <dbReference type="EMBL" id="OCS90320.1"/>
    </source>
</evidence>
<dbReference type="Proteomes" id="UP000093482">
    <property type="component" value="Unassembled WGS sequence"/>
</dbReference>
<proteinExistence type="predicted"/>
<feature type="signal peptide" evidence="1">
    <location>
        <begin position="1"/>
        <end position="27"/>
    </location>
</feature>
<dbReference type="Pfam" id="PF00395">
    <property type="entry name" value="SLH"/>
    <property type="match status" value="2"/>
</dbReference>
<keyword evidence="4" id="KW-1185">Reference proteome</keyword>